<dbReference type="HOGENOM" id="CLU_025778_1_0_9"/>
<evidence type="ECO:0000256" key="8">
    <source>
        <dbReference type="ARBA" id="ARBA00022989"/>
    </source>
</evidence>
<dbReference type="SMART" id="SM00228">
    <property type="entry name" value="PDZ"/>
    <property type="match status" value="1"/>
</dbReference>
<dbReference type="InterPro" id="IPR008915">
    <property type="entry name" value="Peptidase_M50"/>
</dbReference>
<dbReference type="STRING" id="638301.HMPREF0444_0450"/>
<feature type="transmembrane region" description="Helical" evidence="11">
    <location>
        <begin position="348"/>
        <end position="368"/>
    </location>
</feature>
<evidence type="ECO:0000256" key="7">
    <source>
        <dbReference type="ARBA" id="ARBA00022833"/>
    </source>
</evidence>
<dbReference type="EMBL" id="ACKZ01000011">
    <property type="protein sequence ID" value="EEW37809.1"/>
    <property type="molecule type" value="Genomic_DNA"/>
</dbReference>
<comment type="caution">
    <text evidence="13">The sequence shown here is derived from an EMBL/GenBank/DDBJ whole genome shotgun (WGS) entry which is preliminary data.</text>
</comment>
<gene>
    <name evidence="13" type="primary">rseP</name>
    <name evidence="13" type="ORF">HMPREF0444_0450</name>
</gene>
<keyword evidence="9 11" id="KW-0482">Metalloprotease</keyword>
<keyword evidence="5 11" id="KW-0812">Transmembrane</keyword>
<name>C8NEV5_9LACT</name>
<evidence type="ECO:0000256" key="10">
    <source>
        <dbReference type="ARBA" id="ARBA00023136"/>
    </source>
</evidence>
<keyword evidence="10 11" id="KW-0472">Membrane</keyword>
<dbReference type="AlphaFoldDB" id="C8NEV5"/>
<feature type="transmembrane region" description="Helical" evidence="11">
    <location>
        <begin position="397"/>
        <end position="416"/>
    </location>
</feature>
<feature type="transmembrane region" description="Helical" evidence="11">
    <location>
        <begin position="6"/>
        <end position="28"/>
    </location>
</feature>
<reference evidence="13 14" key="1">
    <citation type="submission" date="2009-08" db="EMBL/GenBank/DDBJ databases">
        <authorList>
            <person name="Muzny D."/>
            <person name="Qin X."/>
            <person name="Deng J."/>
            <person name="Jiang H."/>
            <person name="Liu Y."/>
            <person name="Qu J."/>
            <person name="Song X.-Z."/>
            <person name="Zhang L."/>
            <person name="Thornton R."/>
            <person name="Coyle M."/>
            <person name="Francisco L."/>
            <person name="Jackson L."/>
            <person name="Javaid M."/>
            <person name="Korchina V."/>
            <person name="Kovar C."/>
            <person name="Mata R."/>
            <person name="Mathew T."/>
            <person name="Ngo R."/>
            <person name="Nguyen L."/>
            <person name="Nguyen N."/>
            <person name="Okwuonu G."/>
            <person name="Ongeri F."/>
            <person name="Pham C."/>
            <person name="Simmons D."/>
            <person name="Wilczek-Boney K."/>
            <person name="Hale W."/>
            <person name="Jakkamsetti A."/>
            <person name="Pham P."/>
            <person name="Ruth R."/>
            <person name="San Lucas F."/>
            <person name="Warren J."/>
            <person name="Zhang J."/>
            <person name="Zhao Z."/>
            <person name="Zhou C."/>
            <person name="Zhu D."/>
            <person name="Lee S."/>
            <person name="Bess C."/>
            <person name="Blankenburg K."/>
            <person name="Forbes L."/>
            <person name="Fu Q."/>
            <person name="Gubbala S."/>
            <person name="Hirani K."/>
            <person name="Jayaseelan J.C."/>
            <person name="Lara F."/>
            <person name="Munidasa M."/>
            <person name="Palculict T."/>
            <person name="Patil S."/>
            <person name="Pu L.-L."/>
            <person name="Saada N."/>
            <person name="Tang L."/>
            <person name="Weissenberger G."/>
            <person name="Zhu Y."/>
            <person name="Hemphill L."/>
            <person name="Shang Y."/>
            <person name="Youmans B."/>
            <person name="Ayvaz T."/>
            <person name="Ross M."/>
            <person name="Santibanez J."/>
            <person name="Aqrawi P."/>
            <person name="Gross S."/>
            <person name="Joshi V."/>
            <person name="Fowler G."/>
            <person name="Nazareth L."/>
            <person name="Reid J."/>
            <person name="Worley K."/>
            <person name="Petrosino J."/>
            <person name="Highlander S."/>
            <person name="Gibbs R."/>
        </authorList>
    </citation>
    <scope>NUCLEOTIDE SEQUENCE [LARGE SCALE GENOMIC DNA]</scope>
    <source>
        <strain evidence="13 14">ATCC 49175</strain>
    </source>
</reference>
<feature type="domain" description="PDZ" evidence="12">
    <location>
        <begin position="187"/>
        <end position="262"/>
    </location>
</feature>
<dbReference type="CDD" id="cd06163">
    <property type="entry name" value="S2P-M50_PDZ_RseP-like"/>
    <property type="match status" value="1"/>
</dbReference>
<dbReference type="EC" id="3.4.24.-" evidence="11"/>
<evidence type="ECO:0000256" key="1">
    <source>
        <dbReference type="ARBA" id="ARBA00001947"/>
    </source>
</evidence>
<keyword evidence="11" id="KW-0479">Metal-binding</keyword>
<dbReference type="InterPro" id="IPR041489">
    <property type="entry name" value="PDZ_6"/>
</dbReference>
<dbReference type="GO" id="GO:0046872">
    <property type="term" value="F:metal ion binding"/>
    <property type="evidence" value="ECO:0007669"/>
    <property type="project" value="UniProtKB-KW"/>
</dbReference>
<dbReference type="NCBIfam" id="TIGR00054">
    <property type="entry name" value="RIP metalloprotease RseP"/>
    <property type="match status" value="1"/>
</dbReference>
<keyword evidence="8 11" id="KW-1133">Transmembrane helix</keyword>
<dbReference type="PANTHER" id="PTHR42837">
    <property type="entry name" value="REGULATOR OF SIGMA-E PROTEASE RSEP"/>
    <property type="match status" value="1"/>
</dbReference>
<evidence type="ECO:0000256" key="4">
    <source>
        <dbReference type="ARBA" id="ARBA00022670"/>
    </source>
</evidence>
<evidence type="ECO:0000256" key="6">
    <source>
        <dbReference type="ARBA" id="ARBA00022801"/>
    </source>
</evidence>
<evidence type="ECO:0000256" key="11">
    <source>
        <dbReference type="RuleBase" id="RU362031"/>
    </source>
</evidence>
<dbReference type="PANTHER" id="PTHR42837:SF2">
    <property type="entry name" value="MEMBRANE METALLOPROTEASE ARASP2, CHLOROPLASTIC-RELATED"/>
    <property type="match status" value="1"/>
</dbReference>
<accession>C8NEV5</accession>
<dbReference type="GO" id="GO:0004222">
    <property type="term" value="F:metalloendopeptidase activity"/>
    <property type="evidence" value="ECO:0007669"/>
    <property type="project" value="InterPro"/>
</dbReference>
<protein>
    <recommendedName>
        <fullName evidence="11">Zinc metalloprotease</fullName>
        <ecNumber evidence="11">3.4.24.-</ecNumber>
    </recommendedName>
</protein>
<evidence type="ECO:0000259" key="12">
    <source>
        <dbReference type="SMART" id="SM00228"/>
    </source>
</evidence>
<dbReference type="Pfam" id="PF17820">
    <property type="entry name" value="PDZ_6"/>
    <property type="match status" value="1"/>
</dbReference>
<evidence type="ECO:0000313" key="13">
    <source>
        <dbReference type="EMBL" id="EEW37809.1"/>
    </source>
</evidence>
<dbReference type="Proteomes" id="UP000005926">
    <property type="component" value="Unassembled WGS sequence"/>
</dbReference>
<evidence type="ECO:0000313" key="14">
    <source>
        <dbReference type="Proteomes" id="UP000005926"/>
    </source>
</evidence>
<evidence type="ECO:0000256" key="5">
    <source>
        <dbReference type="ARBA" id="ARBA00022692"/>
    </source>
</evidence>
<comment type="similarity">
    <text evidence="3 11">Belongs to the peptidase M50B family.</text>
</comment>
<sequence>MKELQAVIAFLFVFSVIVIIHEFGHYYFAKKAGILVREFAIGMGPKIFQVRKGETVYTLRLLPIGGYVRMAGHDEDEQEIKPGMMITIELDKENVVQKLNFDEQLIIENSVPFQIEEADLHRTMTLSGYFVNSEEKVNLMVSKQATIIESDGTEVVVAPIERQFNSASLWNRIKTNAAGPMNNFILSIIIFIIVGFMQGGVPSNDPVIGQVSDQSAAQEAGLQKSDKIISIDGVDIHSWDDMTSIVRSSADKTLSVTIQRNGDTKNVSITPKSVEGQNGSKIGQLGVTRTLDNSILSILGYGFSQTISVIVLVLSALGSIFTKGFNLNQLGGPVAIYSLTSQVAKNGLIDLLSFMGMISANLGVMNLLPIPALDGGKLVLNFIEGIRKKPLDPEKEGYLTIAGAIFLFALMLLVTWNDIMKLFN</sequence>
<evidence type="ECO:0000256" key="9">
    <source>
        <dbReference type="ARBA" id="ARBA00023049"/>
    </source>
</evidence>
<comment type="subcellular location">
    <subcellularLocation>
        <location evidence="2">Membrane</location>
        <topology evidence="2">Multi-pass membrane protein</topology>
    </subcellularLocation>
</comment>
<dbReference type="eggNOG" id="COG0750">
    <property type="taxonomic scope" value="Bacteria"/>
</dbReference>
<keyword evidence="7 11" id="KW-0862">Zinc</keyword>
<dbReference type="Gene3D" id="2.30.42.10">
    <property type="match status" value="1"/>
</dbReference>
<feature type="transmembrane region" description="Helical" evidence="11">
    <location>
        <begin position="181"/>
        <end position="201"/>
    </location>
</feature>
<dbReference type="InterPro" id="IPR004387">
    <property type="entry name" value="Pept_M50_Zn"/>
</dbReference>
<feature type="transmembrane region" description="Helical" evidence="11">
    <location>
        <begin position="298"/>
        <end position="321"/>
    </location>
</feature>
<dbReference type="Pfam" id="PF02163">
    <property type="entry name" value="Peptidase_M50"/>
    <property type="match status" value="1"/>
</dbReference>
<evidence type="ECO:0000256" key="2">
    <source>
        <dbReference type="ARBA" id="ARBA00004141"/>
    </source>
</evidence>
<keyword evidence="14" id="KW-1185">Reference proteome</keyword>
<dbReference type="InterPro" id="IPR001478">
    <property type="entry name" value="PDZ"/>
</dbReference>
<keyword evidence="6 11" id="KW-0378">Hydrolase</keyword>
<proteinExistence type="inferred from homology"/>
<organism evidence="13 14">
    <name type="scientific">Granulicatella adiacens ATCC 49175</name>
    <dbReference type="NCBI Taxonomy" id="638301"/>
    <lineage>
        <taxon>Bacteria</taxon>
        <taxon>Bacillati</taxon>
        <taxon>Bacillota</taxon>
        <taxon>Bacilli</taxon>
        <taxon>Lactobacillales</taxon>
        <taxon>Carnobacteriaceae</taxon>
        <taxon>Granulicatella</taxon>
    </lineage>
</organism>
<dbReference type="SUPFAM" id="SSF50156">
    <property type="entry name" value="PDZ domain-like"/>
    <property type="match status" value="1"/>
</dbReference>
<dbReference type="InterPro" id="IPR036034">
    <property type="entry name" value="PDZ_sf"/>
</dbReference>
<comment type="cofactor">
    <cofactor evidence="1 11">
        <name>Zn(2+)</name>
        <dbReference type="ChEBI" id="CHEBI:29105"/>
    </cofactor>
</comment>
<dbReference type="GO" id="GO:0006508">
    <property type="term" value="P:proteolysis"/>
    <property type="evidence" value="ECO:0007669"/>
    <property type="project" value="UniProtKB-KW"/>
</dbReference>
<dbReference type="GO" id="GO:0016020">
    <property type="term" value="C:membrane"/>
    <property type="evidence" value="ECO:0007669"/>
    <property type="project" value="UniProtKB-SubCell"/>
</dbReference>
<evidence type="ECO:0000256" key="3">
    <source>
        <dbReference type="ARBA" id="ARBA00007931"/>
    </source>
</evidence>
<keyword evidence="4 13" id="KW-0645">Protease</keyword>
<dbReference type="CDD" id="cd23081">
    <property type="entry name" value="cpPDZ_EcRseP-like"/>
    <property type="match status" value="1"/>
</dbReference>